<reference evidence="13 14" key="1">
    <citation type="journal article" date="2011" name="J. Bacteriol.">
        <title>Genome Sequence of Lactobacillus ruminis SPM0211, Isolated from a Fecal Sample from a Healthy Korean.</title>
        <authorList>
            <person name="Lee S."/>
            <person name="Cho Y.J."/>
            <person name="Lee A.H."/>
            <person name="Chun J."/>
            <person name="Ha N.J."/>
            <person name="Ko G."/>
        </authorList>
    </citation>
    <scope>NUCLEOTIDE SEQUENCE [LARGE SCALE GENOMIC DNA]</scope>
    <source>
        <strain evidence="13 14">SPM0211</strain>
    </source>
</reference>
<dbReference type="Pfam" id="PF00117">
    <property type="entry name" value="GATase"/>
    <property type="match status" value="1"/>
</dbReference>
<dbReference type="AlphaFoldDB" id="F7R266"/>
<sequence length="204" mass="22745">MIVAVDYGAGNLANVLKAFRYLGEEVAASSSPTTIRQADGIVLPGVGAFGSAMDELKKRRLDQVLCEEAKAGKPLLGICLGMQLLFDESDEFGIHEGLHLIPGRVEAFPKDIDLLVPQMGWNQNVVNNEQSIFADVLDGSYTYFVHSYYAKCDQQYVVSYTDYGVKVPSCVEFKNVYGMQFHPEKSGKKGLEMLERFMERVDER</sequence>
<organism evidence="13 14">
    <name type="scientific">Ligilactobacillus ruminis SPM0211</name>
    <dbReference type="NCBI Taxonomy" id="1040964"/>
    <lineage>
        <taxon>Bacteria</taxon>
        <taxon>Bacillati</taxon>
        <taxon>Bacillota</taxon>
        <taxon>Bacilli</taxon>
        <taxon>Lactobacillales</taxon>
        <taxon>Lactobacillaceae</taxon>
        <taxon>Ligilactobacillus</taxon>
    </lineage>
</organism>
<keyword evidence="3 10" id="KW-0028">Amino-acid biosynthesis</keyword>
<dbReference type="EC" id="4.3.2.10" evidence="10"/>
<keyword evidence="6 10" id="KW-0368">Histidine biosynthesis</keyword>
<dbReference type="EMBL" id="AFOJ01000007">
    <property type="protein sequence ID" value="EGM50093.1"/>
    <property type="molecule type" value="Genomic_DNA"/>
</dbReference>
<dbReference type="PIRSF" id="PIRSF000495">
    <property type="entry name" value="Amidotransf_hisH"/>
    <property type="match status" value="1"/>
</dbReference>
<evidence type="ECO:0000256" key="8">
    <source>
        <dbReference type="ARBA" id="ARBA00047838"/>
    </source>
</evidence>
<comment type="pathway">
    <text evidence="1 10">Amino-acid biosynthesis; L-histidine biosynthesis; L-histidine from 5-phospho-alpha-D-ribose 1-diphosphate: step 5/9.</text>
</comment>
<dbReference type="GO" id="GO:0000105">
    <property type="term" value="P:L-histidine biosynthetic process"/>
    <property type="evidence" value="ECO:0007669"/>
    <property type="project" value="UniProtKB-UniRule"/>
</dbReference>
<evidence type="ECO:0000256" key="11">
    <source>
        <dbReference type="PIRSR" id="PIRSR000495-1"/>
    </source>
</evidence>
<dbReference type="SUPFAM" id="SSF52317">
    <property type="entry name" value="Class I glutamine amidotransferase-like"/>
    <property type="match status" value="1"/>
</dbReference>
<comment type="subcellular location">
    <subcellularLocation>
        <location evidence="10">Cytoplasm</location>
    </subcellularLocation>
</comment>
<evidence type="ECO:0000256" key="7">
    <source>
        <dbReference type="ARBA" id="ARBA00023239"/>
    </source>
</evidence>
<dbReference type="GO" id="GO:0005737">
    <property type="term" value="C:cytoplasm"/>
    <property type="evidence" value="ECO:0007669"/>
    <property type="project" value="UniProtKB-SubCell"/>
</dbReference>
<comment type="catalytic activity">
    <reaction evidence="9 10">
        <text>L-glutamine + H2O = L-glutamate + NH4(+)</text>
        <dbReference type="Rhea" id="RHEA:15889"/>
        <dbReference type="ChEBI" id="CHEBI:15377"/>
        <dbReference type="ChEBI" id="CHEBI:28938"/>
        <dbReference type="ChEBI" id="CHEBI:29985"/>
        <dbReference type="ChEBI" id="CHEBI:58359"/>
        <dbReference type="EC" id="3.5.1.2"/>
    </reaction>
</comment>
<evidence type="ECO:0000256" key="2">
    <source>
        <dbReference type="ARBA" id="ARBA00011152"/>
    </source>
</evidence>
<dbReference type="GO" id="GO:0004359">
    <property type="term" value="F:glutaminase activity"/>
    <property type="evidence" value="ECO:0007669"/>
    <property type="project" value="UniProtKB-EC"/>
</dbReference>
<dbReference type="HAMAP" id="MF_00278">
    <property type="entry name" value="HisH"/>
    <property type="match status" value="1"/>
</dbReference>
<proteinExistence type="inferred from homology"/>
<dbReference type="InterPro" id="IPR010139">
    <property type="entry name" value="Imidazole-glycPsynth_HisH"/>
</dbReference>
<dbReference type="PANTHER" id="PTHR42701">
    <property type="entry name" value="IMIDAZOLE GLYCEROL PHOSPHATE SYNTHASE SUBUNIT HISH"/>
    <property type="match status" value="1"/>
</dbReference>
<comment type="function">
    <text evidence="10">IGPS catalyzes the conversion of PRFAR and glutamine to IGP, AICAR and glutamate. The HisH subunit catalyzes the hydrolysis of glutamine to glutamate and ammonia as part of the synthesis of IGP and AICAR. The resulting ammonia molecule is channeled to the active site of HisF.</text>
</comment>
<dbReference type="GO" id="GO:0016829">
    <property type="term" value="F:lyase activity"/>
    <property type="evidence" value="ECO:0007669"/>
    <property type="project" value="UniProtKB-KW"/>
</dbReference>
<dbReference type="EC" id="3.5.1.2" evidence="10"/>
<keyword evidence="7 10" id="KW-0456">Lyase</keyword>
<comment type="catalytic activity">
    <reaction evidence="8 10">
        <text>5-[(5-phospho-1-deoxy-D-ribulos-1-ylimino)methylamino]-1-(5-phospho-beta-D-ribosyl)imidazole-4-carboxamide + L-glutamine = D-erythro-1-(imidazol-4-yl)glycerol 3-phosphate + 5-amino-1-(5-phospho-beta-D-ribosyl)imidazole-4-carboxamide + L-glutamate + H(+)</text>
        <dbReference type="Rhea" id="RHEA:24793"/>
        <dbReference type="ChEBI" id="CHEBI:15378"/>
        <dbReference type="ChEBI" id="CHEBI:29985"/>
        <dbReference type="ChEBI" id="CHEBI:58278"/>
        <dbReference type="ChEBI" id="CHEBI:58359"/>
        <dbReference type="ChEBI" id="CHEBI:58475"/>
        <dbReference type="ChEBI" id="CHEBI:58525"/>
        <dbReference type="EC" id="4.3.2.10"/>
    </reaction>
</comment>
<accession>F7R266</accession>
<evidence type="ECO:0000259" key="12">
    <source>
        <dbReference type="Pfam" id="PF00117"/>
    </source>
</evidence>
<feature type="active site" evidence="10 11">
    <location>
        <position position="184"/>
    </location>
</feature>
<evidence type="ECO:0000256" key="6">
    <source>
        <dbReference type="ARBA" id="ARBA00023102"/>
    </source>
</evidence>
<evidence type="ECO:0000256" key="1">
    <source>
        <dbReference type="ARBA" id="ARBA00005091"/>
    </source>
</evidence>
<evidence type="ECO:0000256" key="10">
    <source>
        <dbReference type="HAMAP-Rule" id="MF_00278"/>
    </source>
</evidence>
<dbReference type="RefSeq" id="WP_003696125.1">
    <property type="nucleotide sequence ID" value="NZ_AFOJ01000007.1"/>
</dbReference>
<feature type="active site" evidence="10 11">
    <location>
        <position position="182"/>
    </location>
</feature>
<dbReference type="NCBIfam" id="TIGR01855">
    <property type="entry name" value="IMP_synth_hisH"/>
    <property type="match status" value="1"/>
</dbReference>
<dbReference type="Proteomes" id="UP000002971">
    <property type="component" value="Unassembled WGS sequence"/>
</dbReference>
<comment type="caution">
    <text evidence="13">The sequence shown here is derived from an EMBL/GenBank/DDBJ whole genome shotgun (WGS) entry which is preliminary data.</text>
</comment>
<evidence type="ECO:0000256" key="4">
    <source>
        <dbReference type="ARBA" id="ARBA00022801"/>
    </source>
</evidence>
<keyword evidence="5 10" id="KW-0315">Glutamine amidotransferase</keyword>
<protein>
    <recommendedName>
        <fullName evidence="10">Imidazole glycerol phosphate synthase subunit HisH</fullName>
        <ecNumber evidence="10">4.3.2.10</ecNumber>
    </recommendedName>
    <alternativeName>
        <fullName evidence="10">IGP synthase glutaminase subunit</fullName>
        <ecNumber evidence="10">3.5.1.2</ecNumber>
    </alternativeName>
    <alternativeName>
        <fullName evidence="10">IGP synthase subunit HisH</fullName>
    </alternativeName>
    <alternativeName>
        <fullName evidence="10">ImGP synthase subunit HisH</fullName>
        <shortName evidence="10">IGPS subunit HisH</shortName>
    </alternativeName>
</protein>
<evidence type="ECO:0000256" key="3">
    <source>
        <dbReference type="ARBA" id="ARBA00022605"/>
    </source>
</evidence>
<dbReference type="CDD" id="cd01748">
    <property type="entry name" value="GATase1_IGP_Synthase"/>
    <property type="match status" value="1"/>
</dbReference>
<feature type="active site" description="Nucleophile" evidence="10 11">
    <location>
        <position position="79"/>
    </location>
</feature>
<evidence type="ECO:0000313" key="13">
    <source>
        <dbReference type="EMBL" id="EGM50093.1"/>
    </source>
</evidence>
<dbReference type="PANTHER" id="PTHR42701:SF1">
    <property type="entry name" value="IMIDAZOLE GLYCEROL PHOSPHATE SYNTHASE SUBUNIT HISH"/>
    <property type="match status" value="1"/>
</dbReference>
<dbReference type="GO" id="GO:0000107">
    <property type="term" value="F:imidazoleglycerol-phosphate synthase activity"/>
    <property type="evidence" value="ECO:0007669"/>
    <property type="project" value="UniProtKB-UniRule"/>
</dbReference>
<dbReference type="InterPro" id="IPR029062">
    <property type="entry name" value="Class_I_gatase-like"/>
</dbReference>
<dbReference type="Gene3D" id="3.40.50.880">
    <property type="match status" value="1"/>
</dbReference>
<evidence type="ECO:0000256" key="9">
    <source>
        <dbReference type="ARBA" id="ARBA00049534"/>
    </source>
</evidence>
<dbReference type="PROSITE" id="PS51273">
    <property type="entry name" value="GATASE_TYPE_1"/>
    <property type="match status" value="1"/>
</dbReference>
<keyword evidence="4 10" id="KW-0378">Hydrolase</keyword>
<keyword evidence="10" id="KW-0963">Cytoplasm</keyword>
<gene>
    <name evidence="10" type="primary">hisH</name>
    <name evidence="13" type="ORF">LRU_01772</name>
</gene>
<name>F7R266_9LACO</name>
<evidence type="ECO:0000313" key="14">
    <source>
        <dbReference type="Proteomes" id="UP000002971"/>
    </source>
</evidence>
<feature type="domain" description="Glutamine amidotransferase" evidence="12">
    <location>
        <begin position="4"/>
        <end position="198"/>
    </location>
</feature>
<evidence type="ECO:0000256" key="5">
    <source>
        <dbReference type="ARBA" id="ARBA00022962"/>
    </source>
</evidence>
<dbReference type="UniPathway" id="UPA00031">
    <property type="reaction ID" value="UER00010"/>
</dbReference>
<comment type="subunit">
    <text evidence="2 10">Heterodimer of HisH and HisF.</text>
</comment>
<dbReference type="InterPro" id="IPR017926">
    <property type="entry name" value="GATASE"/>
</dbReference>